<name>A0AAD3RUA3_9RHOB</name>
<organism evidence="2 3">
    <name type="scientific">Paracoccus kondratievae</name>
    <dbReference type="NCBI Taxonomy" id="135740"/>
    <lineage>
        <taxon>Bacteria</taxon>
        <taxon>Pseudomonadati</taxon>
        <taxon>Pseudomonadota</taxon>
        <taxon>Alphaproteobacteria</taxon>
        <taxon>Rhodobacterales</taxon>
        <taxon>Paracoccaceae</taxon>
        <taxon>Paracoccus</taxon>
    </lineage>
</organism>
<evidence type="ECO:0000313" key="2">
    <source>
        <dbReference type="EMBL" id="GLK64651.1"/>
    </source>
</evidence>
<protein>
    <recommendedName>
        <fullName evidence="1">Oxidoreductase molybdopterin-binding domain-containing protein</fullName>
    </recommendedName>
</protein>
<gene>
    <name evidence="2" type="ORF">GCM10017635_21220</name>
</gene>
<proteinExistence type="predicted"/>
<dbReference type="Pfam" id="PF00174">
    <property type="entry name" value="Oxidored_molyb"/>
    <property type="match status" value="1"/>
</dbReference>
<dbReference type="AlphaFoldDB" id="A0AAD3RUA3"/>
<dbReference type="InterPro" id="IPR036374">
    <property type="entry name" value="OxRdtase_Mopterin-bd_sf"/>
</dbReference>
<sequence>MLTITEPAGKVRELSEQDIADLAWHEIATRTRWTDGVQTFRGPRLKDVLTQGGMTRSDLISRNLLMKALNDFGIVVPASDAWDYNLIIAREMNGKLMRVRDKGPLWLIYPRDQYLELQNAVVDERWIWQLSEIIVL</sequence>
<evidence type="ECO:0000259" key="1">
    <source>
        <dbReference type="Pfam" id="PF00174"/>
    </source>
</evidence>
<dbReference type="Gene3D" id="3.90.420.10">
    <property type="entry name" value="Oxidoreductase, molybdopterin-binding domain"/>
    <property type="match status" value="1"/>
</dbReference>
<dbReference type="EMBL" id="BSFH01000029">
    <property type="protein sequence ID" value="GLK64651.1"/>
    <property type="molecule type" value="Genomic_DNA"/>
</dbReference>
<dbReference type="SUPFAM" id="SSF56524">
    <property type="entry name" value="Oxidoreductase molybdopterin-binding domain"/>
    <property type="match status" value="1"/>
</dbReference>
<comment type="caution">
    <text evidence="2">The sequence shown here is derived from an EMBL/GenBank/DDBJ whole genome shotgun (WGS) entry which is preliminary data.</text>
</comment>
<keyword evidence="3" id="KW-1185">Reference proteome</keyword>
<accession>A0AAD3RUA3</accession>
<reference evidence="2" key="2">
    <citation type="submission" date="2023-01" db="EMBL/GenBank/DDBJ databases">
        <authorList>
            <person name="Sun Q."/>
            <person name="Evtushenko L."/>
        </authorList>
    </citation>
    <scope>NUCLEOTIDE SEQUENCE</scope>
    <source>
        <strain evidence="2">VKM B-2222</strain>
    </source>
</reference>
<reference evidence="2" key="1">
    <citation type="journal article" date="2014" name="Int. J. Syst. Evol. Microbiol.">
        <title>Complete genome sequence of Corynebacterium casei LMG S-19264T (=DSM 44701T), isolated from a smear-ripened cheese.</title>
        <authorList>
            <consortium name="US DOE Joint Genome Institute (JGI-PGF)"/>
            <person name="Walter F."/>
            <person name="Albersmeier A."/>
            <person name="Kalinowski J."/>
            <person name="Ruckert C."/>
        </authorList>
    </citation>
    <scope>NUCLEOTIDE SEQUENCE</scope>
    <source>
        <strain evidence="2">VKM B-2222</strain>
    </source>
</reference>
<evidence type="ECO:0000313" key="3">
    <source>
        <dbReference type="Proteomes" id="UP001143349"/>
    </source>
</evidence>
<dbReference type="RefSeq" id="WP_010396658.1">
    <property type="nucleotide sequence ID" value="NZ_BSFH01000029.1"/>
</dbReference>
<dbReference type="InterPro" id="IPR000572">
    <property type="entry name" value="OxRdtase_Mopterin-bd_dom"/>
</dbReference>
<dbReference type="Proteomes" id="UP001143349">
    <property type="component" value="Unassembled WGS sequence"/>
</dbReference>
<feature type="domain" description="Oxidoreductase molybdopterin-binding" evidence="1">
    <location>
        <begin position="30"/>
        <end position="110"/>
    </location>
</feature>